<organism evidence="3 4">
    <name type="scientific">Marinisporobacter balticus</name>
    <dbReference type="NCBI Taxonomy" id="2018667"/>
    <lineage>
        <taxon>Bacteria</taxon>
        <taxon>Bacillati</taxon>
        <taxon>Bacillota</taxon>
        <taxon>Clostridia</taxon>
        <taxon>Peptostreptococcales</taxon>
        <taxon>Thermotaleaceae</taxon>
        <taxon>Marinisporobacter</taxon>
    </lineage>
</organism>
<feature type="domain" description="C4-type zinc ribbon" evidence="1">
    <location>
        <begin position="201"/>
        <end position="231"/>
    </location>
</feature>
<dbReference type="Pfam" id="PF02591">
    <property type="entry name" value="Zn_ribbon_9"/>
    <property type="match status" value="1"/>
</dbReference>
<dbReference type="Pfam" id="PF24481">
    <property type="entry name" value="CT398_CC"/>
    <property type="match status" value="1"/>
</dbReference>
<reference evidence="3 4" key="1">
    <citation type="submission" date="2019-03" db="EMBL/GenBank/DDBJ databases">
        <title>Genomic Encyclopedia of Type Strains, Phase IV (KMG-IV): sequencing the most valuable type-strain genomes for metagenomic binning, comparative biology and taxonomic classification.</title>
        <authorList>
            <person name="Goeker M."/>
        </authorList>
    </citation>
    <scope>NUCLEOTIDE SEQUENCE [LARGE SCALE GENOMIC DNA]</scope>
    <source>
        <strain evidence="3 4">DSM 102940</strain>
    </source>
</reference>
<evidence type="ECO:0000259" key="2">
    <source>
        <dbReference type="Pfam" id="PF24481"/>
    </source>
</evidence>
<dbReference type="EMBL" id="SLWV01000001">
    <property type="protein sequence ID" value="TCO80017.1"/>
    <property type="molecule type" value="Genomic_DNA"/>
</dbReference>
<evidence type="ECO:0000313" key="3">
    <source>
        <dbReference type="EMBL" id="TCO80017.1"/>
    </source>
</evidence>
<dbReference type="AlphaFoldDB" id="A0A4R2L453"/>
<keyword evidence="4" id="KW-1185">Reference proteome</keyword>
<dbReference type="RefSeq" id="WP_165916162.1">
    <property type="nucleotide sequence ID" value="NZ_SLWV01000001.1"/>
</dbReference>
<accession>A0A4R2L453</accession>
<protein>
    <submittedName>
        <fullName evidence="3">Putative nucleic acid-binding Zn-ribbon protein</fullName>
    </submittedName>
</protein>
<feature type="domain" description="CT398-like coiled coil hairpin" evidence="2">
    <location>
        <begin position="25"/>
        <end position="188"/>
    </location>
</feature>
<evidence type="ECO:0000313" key="4">
    <source>
        <dbReference type="Proteomes" id="UP000294919"/>
    </source>
</evidence>
<dbReference type="Proteomes" id="UP000294919">
    <property type="component" value="Unassembled WGS sequence"/>
</dbReference>
<dbReference type="InterPro" id="IPR056003">
    <property type="entry name" value="CT398_CC_hairpin"/>
</dbReference>
<evidence type="ECO:0000259" key="1">
    <source>
        <dbReference type="Pfam" id="PF02591"/>
    </source>
</evidence>
<comment type="caution">
    <text evidence="3">The sequence shown here is derived from an EMBL/GenBank/DDBJ whole genome shotgun (WGS) entry which is preliminary data.</text>
</comment>
<dbReference type="Gene3D" id="1.10.287.1490">
    <property type="match status" value="1"/>
</dbReference>
<proteinExistence type="predicted"/>
<dbReference type="InterPro" id="IPR003743">
    <property type="entry name" value="Zf-RING_7"/>
</dbReference>
<name>A0A4R2L453_9FIRM</name>
<gene>
    <name evidence="3" type="ORF">EV214_101254</name>
</gene>
<sequence length="237" mass="28278">MQQMDYLWKLQKMENIIQEEKRMLKSITKGEEIGEKIKQHKEFKNIYEVRKKKNEEKKKELTKFEDTYNEMSYKKDEIKNKLYDGKIIDLKQLDSLLKEQEKLEDTISSIDSKMLEIMEVVEAIDEELKATEIQERRMGSIIKKMLLDRKIQIHNIEEKITEQMKEKEEVLKNINEKYMEIYMDIKRKKNNPIARIESDICTGCHMDLPIMVLSKLKSQEIVICSNCGRIVYSISEG</sequence>